<evidence type="ECO:0000313" key="3">
    <source>
        <dbReference type="WBParaSite" id="Hba_00693"/>
    </source>
</evidence>
<organism evidence="2 3">
    <name type="scientific">Heterorhabditis bacteriophora</name>
    <name type="common">Entomopathogenic nematode worm</name>
    <dbReference type="NCBI Taxonomy" id="37862"/>
    <lineage>
        <taxon>Eukaryota</taxon>
        <taxon>Metazoa</taxon>
        <taxon>Ecdysozoa</taxon>
        <taxon>Nematoda</taxon>
        <taxon>Chromadorea</taxon>
        <taxon>Rhabditida</taxon>
        <taxon>Rhabditina</taxon>
        <taxon>Rhabditomorpha</taxon>
        <taxon>Strongyloidea</taxon>
        <taxon>Heterorhabditidae</taxon>
        <taxon>Heterorhabditis</taxon>
    </lineage>
</organism>
<name>A0A1I7W7U9_HETBA</name>
<evidence type="ECO:0000313" key="2">
    <source>
        <dbReference type="Proteomes" id="UP000095283"/>
    </source>
</evidence>
<proteinExistence type="predicted"/>
<sequence length="34" mass="4006">MLIILFLSCCIPLLDAQNDMDTIEIKNYHNRIIK</sequence>
<dbReference type="AlphaFoldDB" id="A0A1I7W7U9"/>
<reference evidence="3" key="1">
    <citation type="submission" date="2016-11" db="UniProtKB">
        <authorList>
            <consortium name="WormBaseParasite"/>
        </authorList>
    </citation>
    <scope>IDENTIFICATION</scope>
</reference>
<keyword evidence="1" id="KW-0732">Signal</keyword>
<accession>A0A1I7W7U9</accession>
<keyword evidence="2" id="KW-1185">Reference proteome</keyword>
<protein>
    <submittedName>
        <fullName evidence="3">Neur_chan_LBD domain-containing protein</fullName>
    </submittedName>
</protein>
<evidence type="ECO:0000256" key="1">
    <source>
        <dbReference type="SAM" id="SignalP"/>
    </source>
</evidence>
<dbReference type="Proteomes" id="UP000095283">
    <property type="component" value="Unplaced"/>
</dbReference>
<dbReference type="WBParaSite" id="Hba_00693">
    <property type="protein sequence ID" value="Hba_00693"/>
    <property type="gene ID" value="Hba_00693"/>
</dbReference>
<feature type="signal peptide" evidence="1">
    <location>
        <begin position="1"/>
        <end position="16"/>
    </location>
</feature>
<feature type="chain" id="PRO_5009310475" evidence="1">
    <location>
        <begin position="17"/>
        <end position="34"/>
    </location>
</feature>